<dbReference type="EMBL" id="JAJPPU010000002">
    <property type="protein sequence ID" value="MCD8472625.1"/>
    <property type="molecule type" value="Genomic_DNA"/>
</dbReference>
<evidence type="ECO:0000313" key="4">
    <source>
        <dbReference type="Proteomes" id="UP001430701"/>
    </source>
</evidence>
<dbReference type="Proteomes" id="UP001430701">
    <property type="component" value="Unassembled WGS sequence"/>
</dbReference>
<keyword evidence="4" id="KW-1185">Reference proteome</keyword>
<evidence type="ECO:0000313" key="2">
    <source>
        <dbReference type="EMBL" id="MCD8472625.1"/>
    </source>
</evidence>
<evidence type="ECO:0000313" key="3">
    <source>
        <dbReference type="Proteomes" id="UP000020406"/>
    </source>
</evidence>
<dbReference type="EMBL" id="JDSQ01000031">
    <property type="protein sequence ID" value="EWS77117.1"/>
    <property type="molecule type" value="Genomic_DNA"/>
</dbReference>
<evidence type="ECO:0000313" key="1">
    <source>
        <dbReference type="EMBL" id="EWS77117.1"/>
    </source>
</evidence>
<organism evidence="1 3">
    <name type="scientific">Xylella taiwanensis</name>
    <dbReference type="NCBI Taxonomy" id="1444770"/>
    <lineage>
        <taxon>Bacteria</taxon>
        <taxon>Pseudomonadati</taxon>
        <taxon>Pseudomonadota</taxon>
        <taxon>Gammaproteobacteria</taxon>
        <taxon>Lysobacterales</taxon>
        <taxon>Lysobacteraceae</taxon>
        <taxon>Xylella</taxon>
    </lineage>
</organism>
<dbReference type="KEGG" id="xtw:AB672_10960"/>
<accession>Z9JH98</accession>
<dbReference type="GeneID" id="68901814"/>
<dbReference type="RefSeq" id="WP_038272773.1">
    <property type="nucleotide sequence ID" value="NZ_CP053627.1"/>
</dbReference>
<dbReference type="AlphaFoldDB" id="Z9JH98"/>
<name>Z9JH98_9GAMM</name>
<protein>
    <submittedName>
        <fullName evidence="1">Uncharacterized protein</fullName>
    </submittedName>
</protein>
<comment type="caution">
    <text evidence="1">The sequence shown here is derived from an EMBL/GenBank/DDBJ whole genome shotgun (WGS) entry which is preliminary data.</text>
</comment>
<reference evidence="1 3" key="1">
    <citation type="journal article" date="2014" name="Genome Announc.">
        <title>Draft Genome Sequence of Xylella fastidiosa Pear Leaf Scorch Strain in Taiwan.</title>
        <authorList>
            <person name="Su C.C."/>
            <person name="Deng W.L."/>
            <person name="Jan F.J."/>
            <person name="Chang C.J."/>
            <person name="Huang H."/>
            <person name="Chen J."/>
        </authorList>
    </citation>
    <scope>NUCLEOTIDE SEQUENCE [LARGE SCALE GENOMIC DNA]</scope>
    <source>
        <strain evidence="1 3">PLS229</strain>
    </source>
</reference>
<proteinExistence type="predicted"/>
<dbReference type="PATRIC" id="fig|1444770.3.peg.2931"/>
<reference evidence="2" key="2">
    <citation type="submission" date="2021-11" db="EMBL/GenBank/DDBJ databases">
        <title>Genome sequence of Xylella taiwanensis PLS432.</title>
        <authorList>
            <person name="Weng L.-W."/>
            <person name="Su C.-C."/>
            <person name="Tsai C.-W."/>
            <person name="Kuo C.-H."/>
        </authorList>
    </citation>
    <scope>NUCLEOTIDE SEQUENCE</scope>
    <source>
        <strain evidence="2">PLS432</strain>
    </source>
</reference>
<gene>
    <name evidence="1" type="ORF">AF72_12420</name>
    <name evidence="2" type="ORF">LPH55_03840</name>
</gene>
<dbReference type="Proteomes" id="UP000020406">
    <property type="component" value="Unassembled WGS sequence"/>
</dbReference>
<sequence length="72" mass="7347">MTTQSRSALLDIWHASDAATCHLRADACRPTVRPVIIGTASRVPTHHAGGAQAVGAAAIMAITATLLNTDAA</sequence>